<keyword evidence="3" id="KW-1185">Reference proteome</keyword>
<dbReference type="KEGG" id="ehx:EMIHUDRAFT_442926"/>
<evidence type="ECO:0000313" key="3">
    <source>
        <dbReference type="Proteomes" id="UP000013827"/>
    </source>
</evidence>
<feature type="compositionally biased region" description="Basic residues" evidence="1">
    <location>
        <begin position="12"/>
        <end position="26"/>
    </location>
</feature>
<proteinExistence type="predicted"/>
<dbReference type="EnsemblProtists" id="EOD28707">
    <property type="protein sequence ID" value="EOD28707"/>
    <property type="gene ID" value="EMIHUDRAFT_442926"/>
</dbReference>
<organism evidence="2 3">
    <name type="scientific">Emiliania huxleyi (strain CCMP1516)</name>
    <dbReference type="NCBI Taxonomy" id="280463"/>
    <lineage>
        <taxon>Eukaryota</taxon>
        <taxon>Haptista</taxon>
        <taxon>Haptophyta</taxon>
        <taxon>Prymnesiophyceae</taxon>
        <taxon>Isochrysidales</taxon>
        <taxon>Noelaerhabdaceae</taxon>
        <taxon>Emiliania</taxon>
    </lineage>
</organism>
<accession>A0A0D3JYX2</accession>
<reference evidence="3" key="1">
    <citation type="journal article" date="2013" name="Nature">
        <title>Pan genome of the phytoplankton Emiliania underpins its global distribution.</title>
        <authorList>
            <person name="Read B.A."/>
            <person name="Kegel J."/>
            <person name="Klute M.J."/>
            <person name="Kuo A."/>
            <person name="Lefebvre S.C."/>
            <person name="Maumus F."/>
            <person name="Mayer C."/>
            <person name="Miller J."/>
            <person name="Monier A."/>
            <person name="Salamov A."/>
            <person name="Young J."/>
            <person name="Aguilar M."/>
            <person name="Claverie J.M."/>
            <person name="Frickenhaus S."/>
            <person name="Gonzalez K."/>
            <person name="Herman E.K."/>
            <person name="Lin Y.C."/>
            <person name="Napier J."/>
            <person name="Ogata H."/>
            <person name="Sarno A.F."/>
            <person name="Shmutz J."/>
            <person name="Schroeder D."/>
            <person name="de Vargas C."/>
            <person name="Verret F."/>
            <person name="von Dassow P."/>
            <person name="Valentin K."/>
            <person name="Van de Peer Y."/>
            <person name="Wheeler G."/>
            <person name="Dacks J.B."/>
            <person name="Delwiche C.F."/>
            <person name="Dyhrman S.T."/>
            <person name="Glockner G."/>
            <person name="John U."/>
            <person name="Richards T."/>
            <person name="Worden A.Z."/>
            <person name="Zhang X."/>
            <person name="Grigoriev I.V."/>
            <person name="Allen A.E."/>
            <person name="Bidle K."/>
            <person name="Borodovsky M."/>
            <person name="Bowler C."/>
            <person name="Brownlee C."/>
            <person name="Cock J.M."/>
            <person name="Elias M."/>
            <person name="Gladyshev V.N."/>
            <person name="Groth M."/>
            <person name="Guda C."/>
            <person name="Hadaegh A."/>
            <person name="Iglesias-Rodriguez M.D."/>
            <person name="Jenkins J."/>
            <person name="Jones B.M."/>
            <person name="Lawson T."/>
            <person name="Leese F."/>
            <person name="Lindquist E."/>
            <person name="Lobanov A."/>
            <person name="Lomsadze A."/>
            <person name="Malik S.B."/>
            <person name="Marsh M.E."/>
            <person name="Mackinder L."/>
            <person name="Mock T."/>
            <person name="Mueller-Roeber B."/>
            <person name="Pagarete A."/>
            <person name="Parker M."/>
            <person name="Probert I."/>
            <person name="Quesneville H."/>
            <person name="Raines C."/>
            <person name="Rensing S.A."/>
            <person name="Riano-Pachon D.M."/>
            <person name="Richier S."/>
            <person name="Rokitta S."/>
            <person name="Shiraiwa Y."/>
            <person name="Soanes D.M."/>
            <person name="van der Giezen M."/>
            <person name="Wahlund T.M."/>
            <person name="Williams B."/>
            <person name="Wilson W."/>
            <person name="Wolfe G."/>
            <person name="Wurch L.L."/>
        </authorList>
    </citation>
    <scope>NUCLEOTIDE SEQUENCE</scope>
</reference>
<evidence type="ECO:0000256" key="1">
    <source>
        <dbReference type="SAM" id="MobiDB-lite"/>
    </source>
</evidence>
<sequence length="170" mass="19221">MAAAARVAAPRPRARPRCRGRWRRRFGASASASSERLRSPPTQRAPSPPPWRRRSAWCLFWPRTVFSPGRTRGSCTCTGCYAPHFWRPRAPLGRSGCRRSRIRVLVSQPALERTRLRRCSAVFGYNQLCSQPLVLTRRSEDSARDRLPRPEVGVFTSQERHATALAADAP</sequence>
<dbReference type="HOGENOM" id="CLU_1574837_0_0_1"/>
<dbReference type="RefSeq" id="XP_005781136.1">
    <property type="nucleotide sequence ID" value="XM_005781079.1"/>
</dbReference>
<feature type="compositionally biased region" description="Low complexity" evidence="1">
    <location>
        <begin position="1"/>
        <end position="11"/>
    </location>
</feature>
<dbReference type="GeneID" id="17274252"/>
<dbReference type="PaxDb" id="2903-EOD28707"/>
<protein>
    <submittedName>
        <fullName evidence="2">Uncharacterized protein</fullName>
    </submittedName>
</protein>
<feature type="region of interest" description="Disordered" evidence="1">
    <location>
        <begin position="1"/>
        <end position="52"/>
    </location>
</feature>
<dbReference type="Proteomes" id="UP000013827">
    <property type="component" value="Unassembled WGS sequence"/>
</dbReference>
<dbReference type="AlphaFoldDB" id="A0A0D3JYX2"/>
<feature type="compositionally biased region" description="Low complexity" evidence="1">
    <location>
        <begin position="27"/>
        <end position="45"/>
    </location>
</feature>
<reference evidence="2" key="2">
    <citation type="submission" date="2024-10" db="UniProtKB">
        <authorList>
            <consortium name="EnsemblProtists"/>
        </authorList>
    </citation>
    <scope>IDENTIFICATION</scope>
</reference>
<name>A0A0D3JYX2_EMIH1</name>
<evidence type="ECO:0000313" key="2">
    <source>
        <dbReference type="EnsemblProtists" id="EOD28707"/>
    </source>
</evidence>